<proteinExistence type="predicted"/>
<reference evidence="3" key="1">
    <citation type="journal article" date="2018" name="Genome Biol.">
        <title>SKESA: strategic k-mer extension for scrupulous assemblies.</title>
        <authorList>
            <person name="Souvorov A."/>
            <person name="Agarwala R."/>
            <person name="Lipman D.J."/>
        </authorList>
    </citation>
    <scope>NUCLEOTIDE SEQUENCE</scope>
    <source>
        <strain evidence="3">232-84</strain>
    </source>
</reference>
<dbReference type="SUPFAM" id="SSF49401">
    <property type="entry name" value="Bacterial adhesins"/>
    <property type="match status" value="1"/>
</dbReference>
<evidence type="ECO:0000259" key="2">
    <source>
        <dbReference type="Pfam" id="PF00419"/>
    </source>
</evidence>
<evidence type="ECO:0000313" key="3">
    <source>
        <dbReference type="EMBL" id="HAC6574628.1"/>
    </source>
</evidence>
<name>A0A701ZDQ0_SALER</name>
<comment type="caution">
    <text evidence="3">The sequence shown here is derived from an EMBL/GenBank/DDBJ whole genome shotgun (WGS) entry which is preliminary data.</text>
</comment>
<protein>
    <submittedName>
        <fullName evidence="3">Fimbrial protein</fullName>
    </submittedName>
</protein>
<dbReference type="RefSeq" id="WP_079792677.1">
    <property type="nucleotide sequence ID" value="NZ_MXNY01000006.1"/>
</dbReference>
<gene>
    <name evidence="3" type="ORF">G0B27_10300</name>
</gene>
<dbReference type="Pfam" id="PF00419">
    <property type="entry name" value="Fimbrial"/>
    <property type="match status" value="1"/>
</dbReference>
<dbReference type="GO" id="GO:0007155">
    <property type="term" value="P:cell adhesion"/>
    <property type="evidence" value="ECO:0007669"/>
    <property type="project" value="InterPro"/>
</dbReference>
<dbReference type="AlphaFoldDB" id="A0A701ZDQ0"/>
<organism evidence="3">
    <name type="scientific">Salmonella enterica</name>
    <name type="common">Salmonella choleraesuis</name>
    <dbReference type="NCBI Taxonomy" id="28901"/>
    <lineage>
        <taxon>Bacteria</taxon>
        <taxon>Pseudomonadati</taxon>
        <taxon>Pseudomonadota</taxon>
        <taxon>Gammaproteobacteria</taxon>
        <taxon>Enterobacterales</taxon>
        <taxon>Enterobacteriaceae</taxon>
        <taxon>Salmonella</taxon>
    </lineage>
</organism>
<dbReference type="InterPro" id="IPR000259">
    <property type="entry name" value="Adhesion_dom_fimbrial"/>
</dbReference>
<reference evidence="3" key="2">
    <citation type="submission" date="2018-07" db="EMBL/GenBank/DDBJ databases">
        <authorList>
            <consortium name="NCBI Pathogen Detection Project"/>
        </authorList>
    </citation>
    <scope>NUCLEOTIDE SEQUENCE</scope>
    <source>
        <strain evidence="3">232-84</strain>
    </source>
</reference>
<keyword evidence="1" id="KW-0732">Signal</keyword>
<feature type="domain" description="Fimbrial-type adhesion" evidence="2">
    <location>
        <begin position="181"/>
        <end position="318"/>
    </location>
</feature>
<dbReference type="GO" id="GO:0009289">
    <property type="term" value="C:pilus"/>
    <property type="evidence" value="ECO:0007669"/>
    <property type="project" value="InterPro"/>
</dbReference>
<evidence type="ECO:0000256" key="1">
    <source>
        <dbReference type="SAM" id="SignalP"/>
    </source>
</evidence>
<feature type="chain" id="PRO_5028120884" evidence="1">
    <location>
        <begin position="24"/>
        <end position="319"/>
    </location>
</feature>
<dbReference type="EMBL" id="DAAMGM010000006">
    <property type="protein sequence ID" value="HAC6574628.1"/>
    <property type="molecule type" value="Genomic_DNA"/>
</dbReference>
<dbReference type="Gene3D" id="2.60.40.1090">
    <property type="entry name" value="Fimbrial-type adhesion domain"/>
    <property type="match status" value="1"/>
</dbReference>
<dbReference type="InterPro" id="IPR008966">
    <property type="entry name" value="Adhesion_dom_sf"/>
</dbReference>
<sequence>MFRVFMLFFVFCGGFFTLFPARADSCDFVGGEVTLSAPQMSIPADTPDGTVLYTSPKITKTITCSVDYSTTPSYAYFRTTADFNAFQAVRNGVKLTIYIDGKVYDHEDSNWTGSIVPAGRNQSFKRNVTIWFDIKVDSSRGKIPVSGTYLSGGFQSIFLMLGTRYDMHRGVLSVSMPNITYIPCTMALSVNPETIDFGTIKSSDLEKGIKFQRKFTTLIQKSKACTIAASTPFGINMFFEPTASTLNADGSLNLNNGLGLSISDTSGKYVPYNTEWKIDDVRVESILKHHFTANLQKISGQDLKTGPFSADVVVRINYY</sequence>
<dbReference type="InterPro" id="IPR036937">
    <property type="entry name" value="Adhesion_dom_fimbrial_sf"/>
</dbReference>
<accession>A0A701ZDQ0</accession>
<feature type="signal peptide" evidence="1">
    <location>
        <begin position="1"/>
        <end position="23"/>
    </location>
</feature>